<organism evidence="9 10">
    <name type="scientific">Megasphaera cerevisiae DSM 20462</name>
    <dbReference type="NCBI Taxonomy" id="1122219"/>
    <lineage>
        <taxon>Bacteria</taxon>
        <taxon>Bacillati</taxon>
        <taxon>Bacillota</taxon>
        <taxon>Negativicutes</taxon>
        <taxon>Veillonellales</taxon>
        <taxon>Veillonellaceae</taxon>
        <taxon>Megasphaera</taxon>
    </lineage>
</organism>
<evidence type="ECO:0000256" key="4">
    <source>
        <dbReference type="ARBA" id="ARBA00023004"/>
    </source>
</evidence>
<feature type="domain" description="4Fe-4S ferredoxin-type" evidence="8">
    <location>
        <begin position="207"/>
        <end position="237"/>
    </location>
</feature>
<comment type="subcellular location">
    <subcellularLocation>
        <location evidence="1">Cell membrane</location>
    </subcellularLocation>
</comment>
<keyword evidence="7" id="KW-1133">Transmembrane helix</keyword>
<feature type="transmembrane region" description="Helical" evidence="7">
    <location>
        <begin position="20"/>
        <end position="37"/>
    </location>
</feature>
<keyword evidence="6 7" id="KW-0472">Membrane</keyword>
<name>A0A0J6WVB7_9FIRM</name>
<dbReference type="InterPro" id="IPR017896">
    <property type="entry name" value="4Fe4S_Fe-S-bd"/>
</dbReference>
<evidence type="ECO:0000256" key="3">
    <source>
        <dbReference type="ARBA" id="ARBA00022723"/>
    </source>
</evidence>
<dbReference type="PANTHER" id="PTHR30224:SF4">
    <property type="entry name" value="ELECTRON TRANSPORT PROTEIN YCCM-RELATED"/>
    <property type="match status" value="1"/>
</dbReference>
<dbReference type="GO" id="GO:0046872">
    <property type="term" value="F:metal ion binding"/>
    <property type="evidence" value="ECO:0007669"/>
    <property type="project" value="UniProtKB-KW"/>
</dbReference>
<dbReference type="OrthoDB" id="9771372at2"/>
<feature type="transmembrane region" description="Helical" evidence="7">
    <location>
        <begin position="292"/>
        <end position="312"/>
    </location>
</feature>
<dbReference type="PANTHER" id="PTHR30224">
    <property type="entry name" value="ELECTRON TRANSPORT PROTEIN"/>
    <property type="match status" value="1"/>
</dbReference>
<dbReference type="Pfam" id="PF00037">
    <property type="entry name" value="Fer4"/>
    <property type="match status" value="1"/>
</dbReference>
<keyword evidence="3" id="KW-0479">Metal-binding</keyword>
<dbReference type="InterPro" id="IPR052378">
    <property type="entry name" value="NosR_regulator"/>
</dbReference>
<dbReference type="SUPFAM" id="SSF54862">
    <property type="entry name" value="4Fe-4S ferredoxins"/>
    <property type="match status" value="1"/>
</dbReference>
<dbReference type="AlphaFoldDB" id="A0A0J6WVB7"/>
<dbReference type="PATRIC" id="fig|1122219.3.peg.2326"/>
<feature type="transmembrane region" description="Helical" evidence="7">
    <location>
        <begin position="57"/>
        <end position="83"/>
    </location>
</feature>
<evidence type="ECO:0000256" key="7">
    <source>
        <dbReference type="SAM" id="Phobius"/>
    </source>
</evidence>
<gene>
    <name evidence="9" type="ORF">AB840_11830</name>
</gene>
<evidence type="ECO:0000259" key="8">
    <source>
        <dbReference type="PROSITE" id="PS51379"/>
    </source>
</evidence>
<feature type="transmembrane region" description="Helical" evidence="7">
    <location>
        <begin position="132"/>
        <end position="150"/>
    </location>
</feature>
<evidence type="ECO:0000313" key="9">
    <source>
        <dbReference type="EMBL" id="KMO85757.1"/>
    </source>
</evidence>
<evidence type="ECO:0000256" key="6">
    <source>
        <dbReference type="ARBA" id="ARBA00023136"/>
    </source>
</evidence>
<keyword evidence="2" id="KW-1003">Cell membrane</keyword>
<feature type="transmembrane region" description="Helical" evidence="7">
    <location>
        <begin position="254"/>
        <end position="272"/>
    </location>
</feature>
<dbReference type="STRING" id="39029.BSR42_11560"/>
<accession>A0A0J6WVB7</accession>
<evidence type="ECO:0000256" key="2">
    <source>
        <dbReference type="ARBA" id="ARBA00022475"/>
    </source>
</evidence>
<comment type="caution">
    <text evidence="9">The sequence shown here is derived from an EMBL/GenBank/DDBJ whole genome shotgun (WGS) entry which is preliminary data.</text>
</comment>
<feature type="transmembrane region" description="Helical" evidence="7">
    <location>
        <begin position="386"/>
        <end position="407"/>
    </location>
</feature>
<keyword evidence="4" id="KW-0408">Iron</keyword>
<dbReference type="RefSeq" id="WP_048515052.1">
    <property type="nucleotide sequence ID" value="NZ_FUXD01000050.1"/>
</dbReference>
<dbReference type="GO" id="GO:0005886">
    <property type="term" value="C:plasma membrane"/>
    <property type="evidence" value="ECO:0007669"/>
    <property type="project" value="UniProtKB-SubCell"/>
</dbReference>
<dbReference type="EMBL" id="LEKT01000047">
    <property type="protein sequence ID" value="KMO85757.1"/>
    <property type="molecule type" value="Genomic_DNA"/>
</dbReference>
<dbReference type="GO" id="GO:0051536">
    <property type="term" value="F:iron-sulfur cluster binding"/>
    <property type="evidence" value="ECO:0007669"/>
    <property type="project" value="UniProtKB-KW"/>
</dbReference>
<reference evidence="9 10" key="1">
    <citation type="submission" date="2015-06" db="EMBL/GenBank/DDBJ databases">
        <title>Draft genome sequence of beer spoilage bacterium Megasphaera cerevisiae type strain 20462.</title>
        <authorList>
            <person name="Kutumbaka K."/>
            <person name="Pasmowitz J."/>
            <person name="Mategko J."/>
            <person name="Reyes D."/>
            <person name="Friedrich A."/>
            <person name="Han S."/>
            <person name="Martens-Habbena W."/>
            <person name="Neal-McKinney J."/>
            <person name="Janagama H.K."/>
            <person name="Nadala C."/>
            <person name="Samadpour M."/>
        </authorList>
    </citation>
    <scope>NUCLEOTIDE SEQUENCE [LARGE SCALE GENOMIC DNA]</scope>
    <source>
        <strain evidence="9 10">DSM 20462</strain>
    </source>
</reference>
<dbReference type="PROSITE" id="PS51379">
    <property type="entry name" value="4FE4S_FER_2"/>
    <property type="match status" value="1"/>
</dbReference>
<dbReference type="Pfam" id="PF12801">
    <property type="entry name" value="Fer4_5"/>
    <property type="match status" value="2"/>
</dbReference>
<keyword evidence="7" id="KW-0812">Transmembrane</keyword>
<evidence type="ECO:0000313" key="10">
    <source>
        <dbReference type="Proteomes" id="UP000036503"/>
    </source>
</evidence>
<evidence type="ECO:0000256" key="5">
    <source>
        <dbReference type="ARBA" id="ARBA00023014"/>
    </source>
</evidence>
<keyword evidence="10" id="KW-1185">Reference proteome</keyword>
<proteinExistence type="predicted"/>
<feature type="transmembrane region" description="Helical" evidence="7">
    <location>
        <begin position="104"/>
        <end position="126"/>
    </location>
</feature>
<feature type="transmembrane region" description="Helical" evidence="7">
    <location>
        <begin position="419"/>
        <end position="438"/>
    </location>
</feature>
<protein>
    <submittedName>
        <fullName evidence="9">Ferredoxin</fullName>
    </submittedName>
</protein>
<sequence length="446" mass="50243">MRQMTKTNTMFNRVFASRWYPGIFQAAVLAVFIFITYELFFGSLHAHKNFGTALTWVLWWPILPLLFLFTGRFWCAICPFATISDGIQKIVGNNKPVPKFLKKYGIWFIDFFFIMITWGDHVFGIVESPVGSGFMMVLIALGAITAGAFFERRTWCRYLCFLGGLAGNYSRTGIVQLRGTPEICQKCTVSACYKGGKKAAGCPMFEYTRTMDDSARCNLCGNCVKNCPNNSIRVSLRKPFKELWFIKRPRFEEAFLAVVIMGIVFVQNITMVSIWEKAQVWLENMLGIHQQAAIFTIIFLIAMAIPVALLYLGSWGASRYNNESVHMNFSRFGYALIPLDFSAHMAHNLFHLLAEGKSILNTGLSTFGFTVASSSASVVSMETIHLLQYGLLAVGTVGSIYTAYRIAKANYAADHVKKITLPIVILIIVLIIINAYVFTMPMMHRM</sequence>
<evidence type="ECO:0000256" key="1">
    <source>
        <dbReference type="ARBA" id="ARBA00004236"/>
    </source>
</evidence>
<dbReference type="Proteomes" id="UP000036503">
    <property type="component" value="Unassembled WGS sequence"/>
</dbReference>
<dbReference type="InterPro" id="IPR017900">
    <property type="entry name" value="4Fe4S_Fe_S_CS"/>
</dbReference>
<dbReference type="InParanoid" id="A0A0J6WVB7"/>
<keyword evidence="5" id="KW-0411">Iron-sulfur</keyword>
<dbReference type="PROSITE" id="PS00198">
    <property type="entry name" value="4FE4S_FER_1"/>
    <property type="match status" value="1"/>
</dbReference>